<reference evidence="7 8" key="1">
    <citation type="journal article" date="2013" name="Genome Biol. Evol.">
        <title>Comparison of metabolic capacities and inference of gene content evolution in mosquito-associated Spiroplasma diminutum and S. taiwanense.</title>
        <authorList>
            <person name="Lo W.S."/>
            <person name="Ku C."/>
            <person name="Chen L.L."/>
            <person name="Chang T.H."/>
            <person name="Kuo C.H."/>
        </authorList>
    </citation>
    <scope>NUCLEOTIDE SEQUENCE [LARGE SCALE GENOMIC DNA]</scope>
    <source>
        <strain evidence="7">CT-1</strain>
    </source>
</reference>
<accession>S5MAK1</accession>
<organism evidence="7 8">
    <name type="scientific">Spiroplasma taiwanense CT-1</name>
    <dbReference type="NCBI Taxonomy" id="1276220"/>
    <lineage>
        <taxon>Bacteria</taxon>
        <taxon>Bacillati</taxon>
        <taxon>Mycoplasmatota</taxon>
        <taxon>Mollicutes</taxon>
        <taxon>Entomoplasmatales</taxon>
        <taxon>Spiroplasmataceae</taxon>
        <taxon>Spiroplasma</taxon>
    </lineage>
</organism>
<protein>
    <submittedName>
        <fullName evidence="7">Ribose/galactose ABC transporter permease</fullName>
    </submittedName>
</protein>
<dbReference type="eggNOG" id="COG1079">
    <property type="taxonomic scope" value="Bacteria"/>
</dbReference>
<keyword evidence="4 6" id="KW-1133">Transmembrane helix</keyword>
<dbReference type="EMBL" id="CP005074">
    <property type="protein sequence ID" value="AGR40783.1"/>
    <property type="molecule type" value="Genomic_DNA"/>
</dbReference>
<gene>
    <name evidence="7" type="ORF">STAIW_v1c00910</name>
</gene>
<feature type="transmembrane region" description="Helical" evidence="6">
    <location>
        <begin position="33"/>
        <end position="56"/>
    </location>
</feature>
<dbReference type="PANTHER" id="PTHR43370">
    <property type="entry name" value="SUGAR ABC TRANSPORTER INTEGRAL MEMBRANE PROTEIN-RELATED"/>
    <property type="match status" value="1"/>
</dbReference>
<feature type="transmembrane region" description="Helical" evidence="6">
    <location>
        <begin position="62"/>
        <end position="87"/>
    </location>
</feature>
<proteinExistence type="predicted"/>
<dbReference type="HOGENOM" id="CLU_040769_1_2_14"/>
<dbReference type="Proteomes" id="UP000014984">
    <property type="component" value="Chromosome"/>
</dbReference>
<evidence type="ECO:0000313" key="8">
    <source>
        <dbReference type="Proteomes" id="UP000014984"/>
    </source>
</evidence>
<dbReference type="Pfam" id="PF02653">
    <property type="entry name" value="BPD_transp_2"/>
    <property type="match status" value="1"/>
</dbReference>
<feature type="transmembrane region" description="Helical" evidence="6">
    <location>
        <begin position="188"/>
        <end position="208"/>
    </location>
</feature>
<dbReference type="GO" id="GO:0022857">
    <property type="term" value="F:transmembrane transporter activity"/>
    <property type="evidence" value="ECO:0007669"/>
    <property type="project" value="InterPro"/>
</dbReference>
<evidence type="ECO:0000256" key="2">
    <source>
        <dbReference type="ARBA" id="ARBA00022475"/>
    </source>
</evidence>
<feature type="transmembrane region" description="Helical" evidence="6">
    <location>
        <begin position="238"/>
        <end position="259"/>
    </location>
</feature>
<keyword evidence="3 6" id="KW-0812">Transmembrane</keyword>
<dbReference type="STRING" id="1276220.STAIW_v1c00910"/>
<keyword evidence="5 6" id="KW-0472">Membrane</keyword>
<dbReference type="RefSeq" id="WP_020833922.1">
    <property type="nucleotide sequence ID" value="NC_021846.1"/>
</dbReference>
<dbReference type="InterPro" id="IPR001851">
    <property type="entry name" value="ABC_transp_permease"/>
</dbReference>
<feature type="transmembrane region" description="Helical" evidence="6">
    <location>
        <begin position="6"/>
        <end position="26"/>
    </location>
</feature>
<dbReference type="PANTHER" id="PTHR43370:SF1">
    <property type="entry name" value="GUANOSINE ABC TRANSPORTER PERMEASE PROTEIN NUPQ"/>
    <property type="match status" value="1"/>
</dbReference>
<feature type="transmembrane region" description="Helical" evidence="6">
    <location>
        <begin position="214"/>
        <end position="231"/>
    </location>
</feature>
<dbReference type="KEGG" id="stai:STAIW_v1c00910"/>
<evidence type="ECO:0000256" key="6">
    <source>
        <dbReference type="SAM" id="Phobius"/>
    </source>
</evidence>
<evidence type="ECO:0000256" key="1">
    <source>
        <dbReference type="ARBA" id="ARBA00004651"/>
    </source>
</evidence>
<keyword evidence="2" id="KW-1003">Cell membrane</keyword>
<evidence type="ECO:0000256" key="5">
    <source>
        <dbReference type="ARBA" id="ARBA00023136"/>
    </source>
</evidence>
<name>S5MAK1_9MOLU</name>
<dbReference type="GO" id="GO:0005886">
    <property type="term" value="C:plasma membrane"/>
    <property type="evidence" value="ECO:0007669"/>
    <property type="project" value="UniProtKB-SubCell"/>
</dbReference>
<dbReference type="PATRIC" id="fig|1276220.3.peg.92"/>
<evidence type="ECO:0000256" key="4">
    <source>
        <dbReference type="ARBA" id="ARBA00022989"/>
    </source>
</evidence>
<dbReference type="AlphaFoldDB" id="S5MAK1"/>
<feature type="transmembrane region" description="Helical" evidence="6">
    <location>
        <begin position="271"/>
        <end position="291"/>
    </location>
</feature>
<dbReference type="OrthoDB" id="9792579at2"/>
<keyword evidence="8" id="KW-1185">Reference proteome</keyword>
<feature type="transmembrane region" description="Helical" evidence="6">
    <location>
        <begin position="99"/>
        <end position="118"/>
    </location>
</feature>
<comment type="subcellular location">
    <subcellularLocation>
        <location evidence="1">Cell membrane</location>
        <topology evidence="1">Multi-pass membrane protein</topology>
    </subcellularLocation>
</comment>
<feature type="transmembrane region" description="Helical" evidence="6">
    <location>
        <begin position="138"/>
        <end position="159"/>
    </location>
</feature>
<sequence length="307" mass="33516">MDVASLFQYTAEFFIILSLAALAGMISERAGVVNVAIEGFMTLGAFLISTFGSLTYSQNNNWIQIIWFIVILAIGAVISLMHSFVSIKLKCDQIISGTAINLFMQGFALFMVTSGVIGGDKNFIDGKWKYITFGNQSIFTFYLLITILITAILGCYFSFTRTGNRHIAAGENPNALDAVGISVIKYRYFAVAASGAVASLAGALFVILIRISSFYGSVDGFGFIGLALMIIGQWRVKFITLFSLFFAFIFAFVRISPISLGLPAFFSQNGILLQAFPFILSLVTMVAISKFSRPPAANGKHFDKSKR</sequence>
<dbReference type="CDD" id="cd06580">
    <property type="entry name" value="TM_PBP1_transp_TpRbsC_like"/>
    <property type="match status" value="1"/>
</dbReference>
<evidence type="ECO:0000256" key="3">
    <source>
        <dbReference type="ARBA" id="ARBA00022692"/>
    </source>
</evidence>
<evidence type="ECO:0000313" key="7">
    <source>
        <dbReference type="EMBL" id="AGR40783.1"/>
    </source>
</evidence>